<feature type="transmembrane region" description="Helical" evidence="1">
    <location>
        <begin position="98"/>
        <end position="118"/>
    </location>
</feature>
<keyword evidence="1" id="KW-0812">Transmembrane</keyword>
<dbReference type="GO" id="GO:0016787">
    <property type="term" value="F:hydrolase activity"/>
    <property type="evidence" value="ECO:0007669"/>
    <property type="project" value="UniProtKB-KW"/>
</dbReference>
<dbReference type="AlphaFoldDB" id="Q1PZA6"/>
<sequence>MEEKGKKIFYDVHCHALNLSHAGLLAFLNRFLKDRAVSFSDLLGKGKFLQVICRLLGIHFSVKLLKTLLIVLSGVLSGIVLLAISKYEYFLSGKVSDIVLVGAFSVVLTALVFALWALRKIASGESDLITNTLKKNVNLLSIIENNTGSLFFSMEMDILSADERFRELINEYRTSSTYKYASFIKNIEEKWKETGNEIHIKTKEGKTLKYNKMVITPLVIDFGYKCFDMQGIYYNKPPRKPVVEQVVDVFNGIREYREMSPVKLLDIYPFLGINTRNYDLGIVKVVPKEERDAFYHFLKSRKIPQGIKEHVRDTLENNVTYIEKTGKLVFYKEIETLGNDLRTISSHVQIDEGLIDKIDGMSEESVRTRLNEKNNIPKMLEKYFGEYTNTKYETFAKKNREQYFFDEKDTKKKEKTIPVKGIDDLRSYFFAGVKLYPPLGFDPWPYHEDKPIDTATEFDKVNYLYQFCSERGIPITVHCSPGGFKTAHHGMEYTNPEKWKNVLSAYENLKINFAHCGFDNNKPHKSWLNTIMELMGGYKGVYADFSYIGNSRDSYTFLKERIVDKGFGDRILFGSDFPVNLFGVDSYKDYVENFFHLSLDTNLKHKFCSANPHKFLWA</sequence>
<evidence type="ECO:0000313" key="7">
    <source>
        <dbReference type="Proteomes" id="UP000501926"/>
    </source>
</evidence>
<dbReference type="Proteomes" id="UP000221734">
    <property type="component" value="Chromosome Kuenenia_stuttgartiensis_MBR1"/>
</dbReference>
<reference evidence="6" key="4">
    <citation type="submission" date="2017-10" db="EMBL/GenBank/DDBJ databases">
        <authorList>
            <person name="Frank J."/>
        </authorList>
    </citation>
    <scope>NUCLEOTIDE SEQUENCE [LARGE SCALE GENOMIC DNA]</scope>
</reference>
<evidence type="ECO:0000256" key="1">
    <source>
        <dbReference type="SAM" id="Phobius"/>
    </source>
</evidence>
<evidence type="ECO:0000313" key="3">
    <source>
        <dbReference type="EMBL" id="CAJ72422.1"/>
    </source>
</evidence>
<reference evidence="3" key="2">
    <citation type="submission" date="2006-01" db="EMBL/GenBank/DDBJ databases">
        <authorList>
            <person name="Genoscope"/>
        </authorList>
    </citation>
    <scope>NUCLEOTIDE SEQUENCE</scope>
</reference>
<gene>
    <name evidence="4" type="ORF">KsCSTR_08220</name>
    <name evidence="5" type="ORF">KSMBR1_1433</name>
    <name evidence="3" type="ORF">kustd1677</name>
</gene>
<reference evidence="5" key="3">
    <citation type="submission" date="2017-10" db="EMBL/GenBank/DDBJ databases">
        <authorList>
            <person name="Banno H."/>
            <person name="Chua N.-H."/>
        </authorList>
    </citation>
    <scope>NUCLEOTIDE SEQUENCE [LARGE SCALE GENOMIC DNA]</scope>
    <source>
        <strain evidence="5">Kuenenia_mbr1_ru-nijmegen</strain>
    </source>
</reference>
<dbReference type="RefSeq" id="WP_099324687.1">
    <property type="nucleotide sequence ID" value="NZ_CP049055.1"/>
</dbReference>
<dbReference type="EMBL" id="CP049055">
    <property type="protein sequence ID" value="QII10201.1"/>
    <property type="molecule type" value="Genomic_DNA"/>
</dbReference>
<keyword evidence="4" id="KW-0378">Hydrolase</keyword>
<keyword evidence="1" id="KW-0472">Membrane</keyword>
<proteinExistence type="predicted"/>
<dbReference type="InterPro" id="IPR032466">
    <property type="entry name" value="Metal_Hydrolase"/>
</dbReference>
<reference evidence="4 7" key="5">
    <citation type="submission" date="2020-02" db="EMBL/GenBank/DDBJ databases">
        <title>Newly sequenced genome of strain CSTR1 showed variability in Candidatus Kuenenia stuttgartiensis genomes.</title>
        <authorList>
            <person name="Ding C."/>
            <person name="Adrian L."/>
        </authorList>
    </citation>
    <scope>NUCLEOTIDE SEQUENCE [LARGE SCALE GENOMIC DNA]</scope>
    <source>
        <strain evidence="4 7">CSTR1</strain>
    </source>
</reference>
<dbReference type="KEGG" id="kst:KSMBR1_1433"/>
<dbReference type="EMBL" id="LT934425">
    <property type="protein sequence ID" value="SOH03932.1"/>
    <property type="molecule type" value="Genomic_DNA"/>
</dbReference>
<name>Q1PZA6_KUEST</name>
<feature type="domain" description="Amidohydrolase-related" evidence="2">
    <location>
        <begin position="424"/>
        <end position="616"/>
    </location>
</feature>
<accession>Q1PZA6</accession>
<evidence type="ECO:0000313" key="4">
    <source>
        <dbReference type="EMBL" id="QII10201.1"/>
    </source>
</evidence>
<dbReference type="InterPro" id="IPR006680">
    <property type="entry name" value="Amidohydro-rel"/>
</dbReference>
<evidence type="ECO:0000313" key="6">
    <source>
        <dbReference type="Proteomes" id="UP000221734"/>
    </source>
</evidence>
<dbReference type="Pfam" id="PF04909">
    <property type="entry name" value="Amidohydro_2"/>
    <property type="match status" value="1"/>
</dbReference>
<evidence type="ECO:0000259" key="2">
    <source>
        <dbReference type="Pfam" id="PF04909"/>
    </source>
</evidence>
<keyword evidence="6" id="KW-1185">Reference proteome</keyword>
<dbReference type="OrthoDB" id="1407586at2"/>
<dbReference type="Proteomes" id="UP000501926">
    <property type="component" value="Chromosome"/>
</dbReference>
<dbReference type="SUPFAM" id="SSF51556">
    <property type="entry name" value="Metallo-dependent hydrolases"/>
    <property type="match status" value="1"/>
</dbReference>
<dbReference type="EMBL" id="CT573072">
    <property type="protein sequence ID" value="CAJ72422.1"/>
    <property type="molecule type" value="Genomic_DNA"/>
</dbReference>
<keyword evidence="1" id="KW-1133">Transmembrane helix</keyword>
<dbReference type="Gene3D" id="3.20.20.140">
    <property type="entry name" value="Metal-dependent hydrolases"/>
    <property type="match status" value="1"/>
</dbReference>
<protein>
    <submittedName>
        <fullName evidence="4">Amidohydrolase</fullName>
    </submittedName>
</protein>
<organism evidence="3">
    <name type="scientific">Kuenenia stuttgartiensis</name>
    <dbReference type="NCBI Taxonomy" id="174633"/>
    <lineage>
        <taxon>Bacteria</taxon>
        <taxon>Pseudomonadati</taxon>
        <taxon>Planctomycetota</taxon>
        <taxon>Candidatus Brocadiia</taxon>
        <taxon>Candidatus Brocadiales</taxon>
        <taxon>Candidatus Brocadiaceae</taxon>
        <taxon>Candidatus Kuenenia</taxon>
    </lineage>
</organism>
<reference evidence="3" key="1">
    <citation type="journal article" date="2006" name="Nature">
        <title>Deciphering the evolution and metabolism of an anammox bacterium from a community genome.</title>
        <authorList>
            <person name="Strous M."/>
            <person name="Pelletier E."/>
            <person name="Mangenot S."/>
            <person name="Rattei T."/>
            <person name="Lehner A."/>
            <person name="Taylor M.W."/>
            <person name="Horn M."/>
            <person name="Daims H."/>
            <person name="Bartol-Mavel D."/>
            <person name="Wincker P."/>
            <person name="Barbe V."/>
            <person name="Fonknechten N."/>
            <person name="Vallenet D."/>
            <person name="Segurens B."/>
            <person name="Schenowitz-Truong C."/>
            <person name="Medigue C."/>
            <person name="Collingro A."/>
            <person name="Snel B."/>
            <person name="Dutilh B.E."/>
            <person name="OpDenCamp H.J.M."/>
            <person name="vanDerDrift C."/>
            <person name="Cirpus I."/>
            <person name="vanDePas-Schoonen K.T."/>
            <person name="Harhangi H.R."/>
            <person name="vanNiftrik L."/>
            <person name="Schmid M."/>
            <person name="Keltjens J."/>
            <person name="vanDeVossenberg J."/>
            <person name="Kartal B."/>
            <person name="Meier H."/>
            <person name="Frishman D."/>
            <person name="Huynen M.A."/>
            <person name="Mewes H."/>
            <person name="Weissenbach J."/>
            <person name="Jetten M.S.M."/>
            <person name="Wagner M."/>
            <person name="LePaslier D."/>
        </authorList>
    </citation>
    <scope>NUCLEOTIDE SEQUENCE</scope>
</reference>
<evidence type="ECO:0000313" key="5">
    <source>
        <dbReference type="EMBL" id="SOH03932.1"/>
    </source>
</evidence>
<feature type="transmembrane region" description="Helical" evidence="1">
    <location>
        <begin position="64"/>
        <end position="86"/>
    </location>
</feature>